<evidence type="ECO:0000256" key="11">
    <source>
        <dbReference type="ARBA" id="ARBA00068630"/>
    </source>
</evidence>
<evidence type="ECO:0000256" key="2">
    <source>
        <dbReference type="ARBA" id="ARBA00022517"/>
    </source>
</evidence>
<dbReference type="GO" id="GO:0005634">
    <property type="term" value="C:nucleus"/>
    <property type="evidence" value="ECO:0007669"/>
    <property type="project" value="TreeGrafter"/>
</dbReference>
<dbReference type="OrthoDB" id="272357at2759"/>
<evidence type="ECO:0000256" key="10">
    <source>
        <dbReference type="ARBA" id="ARBA00061949"/>
    </source>
</evidence>
<evidence type="ECO:0000256" key="4">
    <source>
        <dbReference type="ARBA" id="ARBA00022723"/>
    </source>
</evidence>
<dbReference type="InterPro" id="IPR051639">
    <property type="entry name" value="BCD1"/>
</dbReference>
<accession>A0A8H8U2C2</accession>
<evidence type="ECO:0000256" key="8">
    <source>
        <dbReference type="ARBA" id="ARBA00049598"/>
    </source>
</evidence>
<dbReference type="InterPro" id="IPR057721">
    <property type="entry name" value="BCD1_alpha/beta"/>
</dbReference>
<evidence type="ECO:0000256" key="3">
    <source>
        <dbReference type="ARBA" id="ARBA00022553"/>
    </source>
</evidence>
<dbReference type="GO" id="GO:0000463">
    <property type="term" value="P:maturation of LSU-rRNA from tricistronic rRNA transcript (SSU-rRNA, 5.8S rRNA, LSU-rRNA)"/>
    <property type="evidence" value="ECO:0007669"/>
    <property type="project" value="TreeGrafter"/>
</dbReference>
<dbReference type="GeneID" id="41980435"/>
<evidence type="ECO:0000313" key="16">
    <source>
        <dbReference type="EMBL" id="TVY30990.1"/>
    </source>
</evidence>
<feature type="compositionally biased region" description="Acidic residues" evidence="14">
    <location>
        <begin position="346"/>
        <end position="355"/>
    </location>
</feature>
<keyword evidence="3" id="KW-0597">Phosphoprotein</keyword>
<dbReference type="Proteomes" id="UP000431533">
    <property type="component" value="Unassembled WGS sequence"/>
</dbReference>
<comment type="similarity">
    <text evidence="9">Belongs to the BCD1 family.</text>
</comment>
<dbReference type="PROSITE" id="PS51083">
    <property type="entry name" value="ZF_HIT"/>
    <property type="match status" value="1"/>
</dbReference>
<evidence type="ECO:0000256" key="13">
    <source>
        <dbReference type="PROSITE-ProRule" id="PRU00453"/>
    </source>
</evidence>
<dbReference type="PANTHER" id="PTHR13483">
    <property type="entry name" value="BOX C_D SNORNA PROTEIN 1-RELATED"/>
    <property type="match status" value="1"/>
</dbReference>
<comment type="caution">
    <text evidence="16">The sequence shown here is derived from an EMBL/GenBank/DDBJ whole genome shotgun (WGS) entry which is preliminary data.</text>
</comment>
<keyword evidence="17" id="KW-1185">Reference proteome</keyword>
<sequence>MADPLLSTLCSICHINTPKYTCPRCSVNTCSLPCSRRHKLWSSCNGVRDPTVFVPRSQLATPSGIDHDYNFLHSIEHQKERSEKEIVENRRLVKASELKAARRGEDRRRPRNWTHEGEACINRILHAYKIKVYQAPCGMKRNVENTTTWSKKQRDINWQVEWFRDGNSGRLLEKALGFKRVGEAYYEAHEMVRRMNLTSAEKNIEKKRKLGQIKERYTKRMKLEHEGKHEMTTIPILQCSSTSAWNVPQRLCAVEVEEDQVPAWVFSLHFYLHRPNTPSTFPKVLIPLDSSEPLLDQLRKRELMEFPTIYVQEQDTLPENCMLEKDFLKATGQEPTIPDEQQSSSSEEELDDDDTSTSGSDSSDNEMKEGEIRQ</sequence>
<evidence type="ECO:0000256" key="12">
    <source>
        <dbReference type="ARBA" id="ARBA00077531"/>
    </source>
</evidence>
<keyword evidence="5 13" id="KW-0863">Zinc-finger</keyword>
<feature type="compositionally biased region" description="Basic and acidic residues" evidence="14">
    <location>
        <begin position="365"/>
        <end position="374"/>
    </location>
</feature>
<keyword evidence="7" id="KW-0832">Ubl conjugation</keyword>
<keyword evidence="4" id="KW-0479">Metal-binding</keyword>
<dbReference type="Pfam" id="PF04438">
    <property type="entry name" value="zf-HIT"/>
    <property type="match status" value="1"/>
</dbReference>
<dbReference type="Gene3D" id="3.30.60.190">
    <property type="match status" value="1"/>
</dbReference>
<evidence type="ECO:0000256" key="1">
    <source>
        <dbReference type="ARBA" id="ARBA00022499"/>
    </source>
</evidence>
<dbReference type="EMBL" id="QGMH01000002">
    <property type="protein sequence ID" value="TVY30990.1"/>
    <property type="molecule type" value="Genomic_DNA"/>
</dbReference>
<dbReference type="AlphaFoldDB" id="A0A8H8U2C2"/>
<evidence type="ECO:0000256" key="5">
    <source>
        <dbReference type="ARBA" id="ARBA00022771"/>
    </source>
</evidence>
<keyword evidence="2" id="KW-0690">Ribosome biogenesis</keyword>
<dbReference type="RefSeq" id="XP_031009774.1">
    <property type="nucleotide sequence ID" value="XM_031145231.1"/>
</dbReference>
<dbReference type="GO" id="GO:0000492">
    <property type="term" value="P:box C/D snoRNP assembly"/>
    <property type="evidence" value="ECO:0007669"/>
    <property type="project" value="TreeGrafter"/>
</dbReference>
<keyword evidence="6" id="KW-0862">Zinc</keyword>
<evidence type="ECO:0000256" key="7">
    <source>
        <dbReference type="ARBA" id="ARBA00022843"/>
    </source>
</evidence>
<dbReference type="Pfam" id="PF25790">
    <property type="entry name" value="BCD1"/>
    <property type="match status" value="1"/>
</dbReference>
<dbReference type="GO" id="GO:0008270">
    <property type="term" value="F:zinc ion binding"/>
    <property type="evidence" value="ECO:0007669"/>
    <property type="project" value="UniProtKB-UniRule"/>
</dbReference>
<protein>
    <recommendedName>
        <fullName evidence="11">Box C/D snoRNA protein 1</fullName>
    </recommendedName>
    <alternativeName>
        <fullName evidence="12">Zinc finger HIT domain-containing protein 6</fullName>
    </alternativeName>
</protein>
<dbReference type="FunFam" id="3.30.60.190:FF:000001">
    <property type="entry name" value="box C/D snoRNA protein 1"/>
    <property type="match status" value="1"/>
</dbReference>
<proteinExistence type="inferred from homology"/>
<feature type="domain" description="HIT-type" evidence="15">
    <location>
        <begin position="10"/>
        <end position="44"/>
    </location>
</feature>
<dbReference type="CDD" id="cd23023">
    <property type="entry name" value="zf-HIT_BCD1"/>
    <property type="match status" value="1"/>
</dbReference>
<evidence type="ECO:0000259" key="15">
    <source>
        <dbReference type="PROSITE" id="PS51083"/>
    </source>
</evidence>
<evidence type="ECO:0000313" key="17">
    <source>
        <dbReference type="Proteomes" id="UP000431533"/>
    </source>
</evidence>
<evidence type="ECO:0000256" key="14">
    <source>
        <dbReference type="SAM" id="MobiDB-lite"/>
    </source>
</evidence>
<organism evidence="16 17">
    <name type="scientific">Lachnellula hyalina</name>
    <dbReference type="NCBI Taxonomy" id="1316788"/>
    <lineage>
        <taxon>Eukaryota</taxon>
        <taxon>Fungi</taxon>
        <taxon>Dikarya</taxon>
        <taxon>Ascomycota</taxon>
        <taxon>Pezizomycotina</taxon>
        <taxon>Leotiomycetes</taxon>
        <taxon>Helotiales</taxon>
        <taxon>Lachnaceae</taxon>
        <taxon>Lachnellula</taxon>
    </lineage>
</organism>
<dbReference type="GO" id="GO:0070761">
    <property type="term" value="C:pre-snoRNP complex"/>
    <property type="evidence" value="ECO:0007669"/>
    <property type="project" value="TreeGrafter"/>
</dbReference>
<dbReference type="GO" id="GO:0048254">
    <property type="term" value="P:snoRNA localization"/>
    <property type="evidence" value="ECO:0007669"/>
    <property type="project" value="TreeGrafter"/>
</dbReference>
<keyword evidence="1" id="KW-1017">Isopeptide bond</keyword>
<dbReference type="InterPro" id="IPR007529">
    <property type="entry name" value="Znf_HIT"/>
</dbReference>
<name>A0A8H8U2C2_9HELO</name>
<dbReference type="PANTHER" id="PTHR13483:SF11">
    <property type="entry name" value="ZINC FINGER HIT DOMAIN-CONTAINING PROTEIN 3"/>
    <property type="match status" value="1"/>
</dbReference>
<reference evidence="16 17" key="1">
    <citation type="submission" date="2018-05" db="EMBL/GenBank/DDBJ databases">
        <title>Genome sequencing and assembly of the regulated plant pathogen Lachnellula willkommii and related sister species for the development of diagnostic species identification markers.</title>
        <authorList>
            <person name="Giroux E."/>
            <person name="Bilodeau G."/>
        </authorList>
    </citation>
    <scope>NUCLEOTIDE SEQUENCE [LARGE SCALE GENOMIC DNA]</scope>
    <source>
        <strain evidence="16 17">CBS 185.66</strain>
    </source>
</reference>
<gene>
    <name evidence="16" type="primary">SPCC613.07</name>
    <name evidence="16" type="ORF">LHYA1_G000237</name>
</gene>
<feature type="region of interest" description="Disordered" evidence="14">
    <location>
        <begin position="329"/>
        <end position="374"/>
    </location>
</feature>
<comment type="function">
    <text evidence="8">Required for box C/D snoRNAs accumulation involved in snoRNA processing, snoRNA transport to the nucleolus and ribosome biogenesis.</text>
</comment>
<dbReference type="SUPFAM" id="SSF144232">
    <property type="entry name" value="HIT/MYND zinc finger-like"/>
    <property type="match status" value="1"/>
</dbReference>
<evidence type="ECO:0000256" key="6">
    <source>
        <dbReference type="ARBA" id="ARBA00022833"/>
    </source>
</evidence>
<comment type="subunit">
    <text evidence="10">Interacts with FBL, SNU13, NOP58, NUFIP1, RUVBL1, RUVBL2 and TAF9. Interacts (via HIT-type zinc finger) with the RUVBL1/RUVBL2 complex in the presence of ADP.</text>
</comment>
<evidence type="ECO:0000256" key="9">
    <source>
        <dbReference type="ARBA" id="ARBA00049654"/>
    </source>
</evidence>